<dbReference type="GO" id="GO:0005789">
    <property type="term" value="C:endoplasmic reticulum membrane"/>
    <property type="evidence" value="ECO:0007669"/>
    <property type="project" value="UniProtKB-SubCell"/>
</dbReference>
<comment type="similarity">
    <text evidence="2">Belongs to the ROT1 family.</text>
</comment>
<protein>
    <recommendedName>
        <fullName evidence="4">Protein ROT1</fullName>
    </recommendedName>
    <alternativeName>
        <fullName evidence="3">Protein rot1</fullName>
    </alternativeName>
</protein>
<dbReference type="InterPro" id="IPR019623">
    <property type="entry name" value="Rot1"/>
</dbReference>
<evidence type="ECO:0000256" key="6">
    <source>
        <dbReference type="ARBA" id="ARBA00022729"/>
    </source>
</evidence>
<evidence type="ECO:0000256" key="7">
    <source>
        <dbReference type="ARBA" id="ARBA00022824"/>
    </source>
</evidence>
<dbReference type="Proteomes" id="UP000027073">
    <property type="component" value="Unassembled WGS sequence"/>
</dbReference>
<dbReference type="VEuPathDB" id="FungiDB:PLEOSDRAFT_41047"/>
<keyword evidence="6 10" id="KW-0732">Signal</keyword>
<evidence type="ECO:0000313" key="11">
    <source>
        <dbReference type="EMBL" id="KDQ26242.1"/>
    </source>
</evidence>
<evidence type="ECO:0000256" key="4">
    <source>
        <dbReference type="ARBA" id="ARBA00017291"/>
    </source>
</evidence>
<feature type="chain" id="PRO_5001642433" description="Protein ROT1" evidence="10">
    <location>
        <begin position="19"/>
        <end position="224"/>
    </location>
</feature>
<reference evidence="12" key="1">
    <citation type="journal article" date="2014" name="Proc. Natl. Acad. Sci. U.S.A.">
        <title>Extensive sampling of basidiomycete genomes demonstrates inadequacy of the white-rot/brown-rot paradigm for wood decay fungi.</title>
        <authorList>
            <person name="Riley R."/>
            <person name="Salamov A.A."/>
            <person name="Brown D.W."/>
            <person name="Nagy L.G."/>
            <person name="Floudas D."/>
            <person name="Held B.W."/>
            <person name="Levasseur A."/>
            <person name="Lombard V."/>
            <person name="Morin E."/>
            <person name="Otillar R."/>
            <person name="Lindquist E.A."/>
            <person name="Sun H."/>
            <person name="LaButti K.M."/>
            <person name="Schmutz J."/>
            <person name="Jabbour D."/>
            <person name="Luo H."/>
            <person name="Baker S.E."/>
            <person name="Pisabarro A.G."/>
            <person name="Walton J.D."/>
            <person name="Blanchette R.A."/>
            <person name="Henrissat B."/>
            <person name="Martin F."/>
            <person name="Cullen D."/>
            <person name="Hibbett D.S."/>
            <person name="Grigoriev I.V."/>
        </authorList>
    </citation>
    <scope>NUCLEOTIDE SEQUENCE [LARGE SCALE GENOMIC DNA]</scope>
    <source>
        <strain evidence="12">PC15</strain>
    </source>
</reference>
<evidence type="ECO:0000256" key="10">
    <source>
        <dbReference type="SAM" id="SignalP"/>
    </source>
</evidence>
<keyword evidence="5" id="KW-0812">Transmembrane</keyword>
<evidence type="ECO:0000256" key="3">
    <source>
        <dbReference type="ARBA" id="ARBA00016195"/>
    </source>
</evidence>
<dbReference type="AlphaFoldDB" id="A0A067NQ78"/>
<dbReference type="InParanoid" id="A0A067NQ78"/>
<comment type="subcellular location">
    <subcellularLocation>
        <location evidence="1">Endoplasmic reticulum membrane</location>
        <topology evidence="1">Single-pass type I membrane protein</topology>
    </subcellularLocation>
</comment>
<dbReference type="HOGENOM" id="CLU_071622_1_1_1"/>
<dbReference type="PANTHER" id="PTHR28090">
    <property type="entry name" value="PROTEIN ROT1"/>
    <property type="match status" value="1"/>
</dbReference>
<dbReference type="GO" id="GO:0006458">
    <property type="term" value="P:'de novo' protein folding"/>
    <property type="evidence" value="ECO:0007669"/>
    <property type="project" value="InterPro"/>
</dbReference>
<dbReference type="FunCoup" id="A0A067NQ78">
    <property type="interactions" value="78"/>
</dbReference>
<keyword evidence="7" id="KW-0256">Endoplasmic reticulum</keyword>
<keyword evidence="8" id="KW-1133">Transmembrane helix</keyword>
<dbReference type="PANTHER" id="PTHR28090:SF1">
    <property type="entry name" value="PROTEIN ROT1"/>
    <property type="match status" value="1"/>
</dbReference>
<proteinExistence type="inferred from homology"/>
<evidence type="ECO:0000256" key="5">
    <source>
        <dbReference type="ARBA" id="ARBA00022692"/>
    </source>
</evidence>
<name>A0A067NQ78_PLEO1</name>
<evidence type="ECO:0000256" key="9">
    <source>
        <dbReference type="ARBA" id="ARBA00023136"/>
    </source>
</evidence>
<sequence>MFSTLVYTLLIPALAAQAQVATPNLVGTWTSQSRAVSTGPGFANPANMTFEYPKNTGVSFSFSDDNHYEIARYRFKSNGSEPNCITGIMQWVHGTYELPANGSIVMTPFGDGYQQIQDPCAAQSNFIEIYNFTEIYSQYRQFQDATQGLKLHLFEFDGTPVAPLFLLSQTPTMLPTRLLRNVTTGSPVIERRSNGALQGAGSDIRTIGGVVGAAALSTVASLFL</sequence>
<evidence type="ECO:0000256" key="8">
    <source>
        <dbReference type="ARBA" id="ARBA00022989"/>
    </source>
</evidence>
<dbReference type="GO" id="GO:0051082">
    <property type="term" value="F:unfolded protein binding"/>
    <property type="evidence" value="ECO:0007669"/>
    <property type="project" value="TreeGrafter"/>
</dbReference>
<evidence type="ECO:0000256" key="2">
    <source>
        <dbReference type="ARBA" id="ARBA00007149"/>
    </source>
</evidence>
<feature type="signal peptide" evidence="10">
    <location>
        <begin position="1"/>
        <end position="18"/>
    </location>
</feature>
<dbReference type="EMBL" id="KL198010">
    <property type="protein sequence ID" value="KDQ26242.1"/>
    <property type="molecule type" value="Genomic_DNA"/>
</dbReference>
<dbReference type="STRING" id="1137138.A0A067NQ78"/>
<evidence type="ECO:0000313" key="12">
    <source>
        <dbReference type="Proteomes" id="UP000027073"/>
    </source>
</evidence>
<evidence type="ECO:0000256" key="1">
    <source>
        <dbReference type="ARBA" id="ARBA00004115"/>
    </source>
</evidence>
<gene>
    <name evidence="11" type="ORF">PLEOSDRAFT_41047</name>
</gene>
<organism evidence="11 12">
    <name type="scientific">Pleurotus ostreatus (strain PC15)</name>
    <name type="common">Oyster mushroom</name>
    <dbReference type="NCBI Taxonomy" id="1137138"/>
    <lineage>
        <taxon>Eukaryota</taxon>
        <taxon>Fungi</taxon>
        <taxon>Dikarya</taxon>
        <taxon>Basidiomycota</taxon>
        <taxon>Agaricomycotina</taxon>
        <taxon>Agaricomycetes</taxon>
        <taxon>Agaricomycetidae</taxon>
        <taxon>Agaricales</taxon>
        <taxon>Pleurotineae</taxon>
        <taxon>Pleurotaceae</taxon>
        <taxon>Pleurotus</taxon>
    </lineage>
</organism>
<dbReference type="OrthoDB" id="5327821at2759"/>
<dbReference type="Pfam" id="PF10681">
    <property type="entry name" value="Rot1"/>
    <property type="match status" value="1"/>
</dbReference>
<keyword evidence="9" id="KW-0472">Membrane</keyword>
<accession>A0A067NQ78</accession>